<keyword evidence="15 27" id="KW-0418">Kinase</keyword>
<keyword evidence="20" id="KW-0325">Glycoprotein</keyword>
<evidence type="ECO:0000256" key="25">
    <source>
        <dbReference type="SAM" id="SignalP"/>
    </source>
</evidence>
<dbReference type="GO" id="GO:0005886">
    <property type="term" value="C:plasma membrane"/>
    <property type="evidence" value="ECO:0007669"/>
    <property type="project" value="UniProtKB-SubCell"/>
</dbReference>
<organism evidence="27 28">
    <name type="scientific">Hibiscus syriacus</name>
    <name type="common">Rose of Sharon</name>
    <dbReference type="NCBI Taxonomy" id="106335"/>
    <lineage>
        <taxon>Eukaryota</taxon>
        <taxon>Viridiplantae</taxon>
        <taxon>Streptophyta</taxon>
        <taxon>Embryophyta</taxon>
        <taxon>Tracheophyta</taxon>
        <taxon>Spermatophyta</taxon>
        <taxon>Magnoliopsida</taxon>
        <taxon>eudicotyledons</taxon>
        <taxon>Gunneridae</taxon>
        <taxon>Pentapetalae</taxon>
        <taxon>rosids</taxon>
        <taxon>malvids</taxon>
        <taxon>Malvales</taxon>
        <taxon>Malvaceae</taxon>
        <taxon>Malvoideae</taxon>
        <taxon>Hibiscus</taxon>
    </lineage>
</organism>
<evidence type="ECO:0000256" key="6">
    <source>
        <dbReference type="ARBA" id="ARBA00022475"/>
    </source>
</evidence>
<evidence type="ECO:0000256" key="9">
    <source>
        <dbReference type="ARBA" id="ARBA00022614"/>
    </source>
</evidence>
<evidence type="ECO:0000256" key="1">
    <source>
        <dbReference type="ARBA" id="ARBA00004162"/>
    </source>
</evidence>
<dbReference type="InterPro" id="IPR011009">
    <property type="entry name" value="Kinase-like_dom_sf"/>
</dbReference>
<dbReference type="InterPro" id="IPR000719">
    <property type="entry name" value="Prot_kinase_dom"/>
</dbReference>
<dbReference type="Gene3D" id="3.80.10.10">
    <property type="entry name" value="Ribonuclease Inhibitor"/>
    <property type="match status" value="5"/>
</dbReference>
<keyword evidence="7" id="KW-0723">Serine/threonine-protein kinase</keyword>
<evidence type="ECO:0000256" key="4">
    <source>
        <dbReference type="ARBA" id="ARBA00009592"/>
    </source>
</evidence>
<evidence type="ECO:0000313" key="27">
    <source>
        <dbReference type="EMBL" id="KAE8678101.1"/>
    </source>
</evidence>
<dbReference type="EC" id="2.7.11.1" evidence="5"/>
<feature type="signal peptide" evidence="25">
    <location>
        <begin position="1"/>
        <end position="24"/>
    </location>
</feature>
<dbReference type="GO" id="GO:0033612">
    <property type="term" value="F:receptor serine/threonine kinase binding"/>
    <property type="evidence" value="ECO:0007669"/>
    <property type="project" value="TreeGrafter"/>
</dbReference>
<evidence type="ECO:0000256" key="23">
    <source>
        <dbReference type="PROSITE-ProRule" id="PRU10141"/>
    </source>
</evidence>
<dbReference type="InterPro" id="IPR001611">
    <property type="entry name" value="Leu-rich_rpt"/>
</dbReference>
<comment type="catalytic activity">
    <reaction evidence="22">
        <text>L-seryl-[protein] + ATP = O-phospho-L-seryl-[protein] + ADP + H(+)</text>
        <dbReference type="Rhea" id="RHEA:17989"/>
        <dbReference type="Rhea" id="RHEA-COMP:9863"/>
        <dbReference type="Rhea" id="RHEA-COMP:11604"/>
        <dbReference type="ChEBI" id="CHEBI:15378"/>
        <dbReference type="ChEBI" id="CHEBI:29999"/>
        <dbReference type="ChEBI" id="CHEBI:30616"/>
        <dbReference type="ChEBI" id="CHEBI:83421"/>
        <dbReference type="ChEBI" id="CHEBI:456216"/>
        <dbReference type="EC" id="2.7.11.1"/>
    </reaction>
</comment>
<comment type="catalytic activity">
    <reaction evidence="21">
        <text>L-threonyl-[protein] + ATP = O-phospho-L-threonyl-[protein] + ADP + H(+)</text>
        <dbReference type="Rhea" id="RHEA:46608"/>
        <dbReference type="Rhea" id="RHEA-COMP:11060"/>
        <dbReference type="Rhea" id="RHEA-COMP:11605"/>
        <dbReference type="ChEBI" id="CHEBI:15378"/>
        <dbReference type="ChEBI" id="CHEBI:30013"/>
        <dbReference type="ChEBI" id="CHEBI:30616"/>
        <dbReference type="ChEBI" id="CHEBI:61977"/>
        <dbReference type="ChEBI" id="CHEBI:456216"/>
        <dbReference type="EC" id="2.7.11.1"/>
    </reaction>
</comment>
<dbReference type="Pfam" id="PF07714">
    <property type="entry name" value="PK_Tyr_Ser-Thr"/>
    <property type="match status" value="1"/>
</dbReference>
<evidence type="ECO:0000256" key="10">
    <source>
        <dbReference type="ARBA" id="ARBA00022679"/>
    </source>
</evidence>
<evidence type="ECO:0000256" key="5">
    <source>
        <dbReference type="ARBA" id="ARBA00012513"/>
    </source>
</evidence>
<keyword evidence="14 23" id="KW-0547">Nucleotide-binding</keyword>
<dbReference type="SMART" id="SM00365">
    <property type="entry name" value="LRR_SD22"/>
    <property type="match status" value="5"/>
</dbReference>
<dbReference type="EMBL" id="VEPZ02001345">
    <property type="protein sequence ID" value="KAE8678101.1"/>
    <property type="molecule type" value="Genomic_DNA"/>
</dbReference>
<dbReference type="Gene3D" id="1.10.510.10">
    <property type="entry name" value="Transferase(Phosphotransferase) domain 1"/>
    <property type="match status" value="1"/>
</dbReference>
<dbReference type="Gene3D" id="3.30.200.20">
    <property type="entry name" value="Phosphorylase Kinase, domain 1"/>
    <property type="match status" value="1"/>
</dbReference>
<evidence type="ECO:0000256" key="24">
    <source>
        <dbReference type="SAM" id="Phobius"/>
    </source>
</evidence>
<feature type="chain" id="PRO_5025339736" description="non-specific serine/threonine protein kinase" evidence="25">
    <location>
        <begin position="25"/>
        <end position="1183"/>
    </location>
</feature>
<dbReference type="AlphaFoldDB" id="A0A6A2XNU9"/>
<dbReference type="Pfam" id="PF13855">
    <property type="entry name" value="LRR_8"/>
    <property type="match status" value="2"/>
</dbReference>
<comment type="subcellular location">
    <subcellularLocation>
        <location evidence="1">Cell membrane</location>
        <topology evidence="1">Single-pass membrane protein</topology>
    </subcellularLocation>
    <subcellularLocation>
        <location evidence="2">Membrane</location>
        <topology evidence="2">Single-pass type I membrane protein</topology>
    </subcellularLocation>
</comment>
<dbReference type="PANTHER" id="PTHR48056:SF73">
    <property type="entry name" value="LRR RECEPTOR-LIKE SERINE_THREONINE-PROTEIN KINASE EFR"/>
    <property type="match status" value="1"/>
</dbReference>
<dbReference type="GO" id="GO:0009791">
    <property type="term" value="P:post-embryonic development"/>
    <property type="evidence" value="ECO:0007669"/>
    <property type="project" value="UniProtKB-ARBA"/>
</dbReference>
<keyword evidence="28" id="KW-1185">Reference proteome</keyword>
<evidence type="ECO:0000256" key="3">
    <source>
        <dbReference type="ARBA" id="ARBA00008684"/>
    </source>
</evidence>
<dbReference type="InterPro" id="IPR001245">
    <property type="entry name" value="Ser-Thr/Tyr_kinase_cat_dom"/>
</dbReference>
<comment type="similarity">
    <text evidence="4">Belongs to the RLP family.</text>
</comment>
<evidence type="ECO:0000256" key="15">
    <source>
        <dbReference type="ARBA" id="ARBA00022777"/>
    </source>
</evidence>
<dbReference type="InterPro" id="IPR050647">
    <property type="entry name" value="Plant_LRR-RLKs"/>
</dbReference>
<comment type="similarity">
    <text evidence="3">Belongs to the protein kinase superfamily. Ser/Thr protein kinase family.</text>
</comment>
<dbReference type="SMART" id="SM00369">
    <property type="entry name" value="LRR_TYP"/>
    <property type="match status" value="10"/>
</dbReference>
<dbReference type="FunFam" id="3.80.10.10:FF:000095">
    <property type="entry name" value="LRR receptor-like serine/threonine-protein kinase GSO1"/>
    <property type="match status" value="1"/>
</dbReference>
<keyword evidence="17 24" id="KW-1133">Transmembrane helix</keyword>
<evidence type="ECO:0000256" key="18">
    <source>
        <dbReference type="ARBA" id="ARBA00023136"/>
    </source>
</evidence>
<dbReference type="FunFam" id="3.30.200.20:FF:000661">
    <property type="entry name" value="Serine-threonine protein kinase plant-type"/>
    <property type="match status" value="1"/>
</dbReference>
<dbReference type="SUPFAM" id="SSF52047">
    <property type="entry name" value="RNI-like"/>
    <property type="match status" value="1"/>
</dbReference>
<dbReference type="PROSITE" id="PS00108">
    <property type="entry name" value="PROTEIN_KINASE_ST"/>
    <property type="match status" value="1"/>
</dbReference>
<dbReference type="SMART" id="SM00220">
    <property type="entry name" value="S_TKc"/>
    <property type="match status" value="1"/>
</dbReference>
<dbReference type="InterPro" id="IPR017441">
    <property type="entry name" value="Protein_kinase_ATP_BS"/>
</dbReference>
<evidence type="ECO:0000256" key="14">
    <source>
        <dbReference type="ARBA" id="ARBA00022741"/>
    </source>
</evidence>
<dbReference type="FunFam" id="1.10.510.10:FF:000358">
    <property type="entry name" value="Putative leucine-rich repeat receptor-like serine/threonine-protein kinase"/>
    <property type="match status" value="1"/>
</dbReference>
<reference evidence="27" key="1">
    <citation type="submission" date="2019-09" db="EMBL/GenBank/DDBJ databases">
        <title>Draft genome information of white flower Hibiscus syriacus.</title>
        <authorList>
            <person name="Kim Y.-M."/>
        </authorList>
    </citation>
    <scope>NUCLEOTIDE SEQUENCE [LARGE SCALE GENOMIC DNA]</scope>
    <source>
        <strain evidence="27">YM2019G1</strain>
    </source>
</reference>
<keyword evidence="10" id="KW-0808">Transferase</keyword>
<accession>A0A6A2XNU9</accession>
<evidence type="ECO:0000256" key="16">
    <source>
        <dbReference type="ARBA" id="ARBA00022840"/>
    </source>
</evidence>
<proteinExistence type="inferred from homology"/>
<evidence type="ECO:0000256" key="17">
    <source>
        <dbReference type="ARBA" id="ARBA00022989"/>
    </source>
</evidence>
<dbReference type="PROSITE" id="PS00107">
    <property type="entry name" value="PROTEIN_KINASE_ATP"/>
    <property type="match status" value="1"/>
</dbReference>
<keyword evidence="19" id="KW-0675">Receptor</keyword>
<name>A0A6A2XNU9_HIBSY</name>
<evidence type="ECO:0000256" key="13">
    <source>
        <dbReference type="ARBA" id="ARBA00022737"/>
    </source>
</evidence>
<dbReference type="InterPro" id="IPR008271">
    <property type="entry name" value="Ser/Thr_kinase_AS"/>
</dbReference>
<sequence>MGNTHFLIALTLVALLPQFELILSMKSTTNLNSDQLALLALKNHVVVDPHSYLATNWSVSASVCNWIGITCGSRHRRVIALNLSGMNLSGTIPPHVGNLSFLATLNIGNNGFHGSLSKELSNLHRMVSINLTNNNFDGEIPAWFGSYTRLQSLAMYGNNFTGGIPSSLWSLSKLEMLLLFENNLEGPVPEAIGNLSRLRQLYLNDNKLLGPIPRSLFNISSLVEIVLSNNGLFGPIPSLPLLKNSSLETIDLTFNNLTGHLPSDTFDCLPKLRYLYLSYNQLSGTIPMSLFKSQELEDISLSINQFEGSIPKEIGNLTSIKRLYLGSNHLQGEIPQEICNLVTLEELSLSGNQLRGDIPSCTGNLTLLQALDFSSNTLTGEIPEEIGNLANLVELSLKKCDLRGPIPRTIGNLTLLLFFDFSYNHLTGEFPDEIVNLQNIDGLYLSSNNISGFIVGFQSLKGLSLEGTASLPSSIFNSSHLIEVEVSGNSFSGRVPATIGNLRRLRSLIIGTNNFTGESSSSFLSSLANCKDLRFLAFEQTPYISDGAGSSFLVSLGNLSVSLENFIGYGSNIRGSIPAEIGNLRNLINFNLANNELVGSIPNTIGRLRKLQSLSLQVNKLEGTIPYELCHLRSLGFLYLTGNNLTGSLPACLGDLVSLRNLYLASNNFVNSIPSTLTRLIYVLQLNVSSNSLTGALPIDIGNWKVINTIDLSENRLSGEIPSSIGELEDVAYLSLARNRLQGSIPELIGGLRGLHLLDLSRNNFSGTIPKSLEGLLDLEYFNVSFNRLHGEIPLRGPFSNFSIQLCIGNEELCGGDTRLQLPACKTKLSSNKATKLLLCILLPTGSTLLILALISLVLRWRKRKAKLPIDGGNSDALAEWRRIPYHELHQATNGFCESKLLGVGSFGSVYQGTLLDRLNVAVKVFNLELEGAFKSFEVECEVLRNIRHRNLLKIISSCSNLDFKALVLEFVPNGSLEKWLYSHNYFLDMLQRLNVMIDIASALEYLHHGQTIPVVHCDLKPSNVLLDEDMAAHLGDFGIAKLLGQEDSVIQTITLATIGYMAPEYGGDGIVSTKGDVYSFGILLMETFTRKKPTGEMFVGELSIRNWVKELLPYAVMEVVDTNLVSNEGDKAGITCALSALQLALECSHELPEERIGMKEVVAELKKIKMKFLNESNQVSRS</sequence>
<feature type="transmembrane region" description="Helical" evidence="24">
    <location>
        <begin position="836"/>
        <end position="859"/>
    </location>
</feature>
<comment type="caution">
    <text evidence="27">The sequence shown here is derived from an EMBL/GenBank/DDBJ whole genome shotgun (WGS) entry which is preliminary data.</text>
</comment>
<evidence type="ECO:0000259" key="26">
    <source>
        <dbReference type="PROSITE" id="PS50011"/>
    </source>
</evidence>
<evidence type="ECO:0000313" key="28">
    <source>
        <dbReference type="Proteomes" id="UP000436088"/>
    </source>
</evidence>
<dbReference type="FunFam" id="3.80.10.10:FF:000233">
    <property type="entry name" value="Leucine-rich repeat receptor-like protein kinase TDR"/>
    <property type="match status" value="1"/>
</dbReference>
<keyword evidence="16 23" id="KW-0067">ATP-binding</keyword>
<dbReference type="SUPFAM" id="SSF56112">
    <property type="entry name" value="Protein kinase-like (PK-like)"/>
    <property type="match status" value="1"/>
</dbReference>
<dbReference type="FunFam" id="3.80.10.10:FF:000275">
    <property type="entry name" value="Leucine-rich repeat receptor-like protein kinase"/>
    <property type="match status" value="1"/>
</dbReference>
<keyword evidence="12 25" id="KW-0732">Signal</keyword>
<evidence type="ECO:0000256" key="8">
    <source>
        <dbReference type="ARBA" id="ARBA00022553"/>
    </source>
</evidence>
<evidence type="ECO:0000256" key="21">
    <source>
        <dbReference type="ARBA" id="ARBA00047899"/>
    </source>
</evidence>
<evidence type="ECO:0000256" key="20">
    <source>
        <dbReference type="ARBA" id="ARBA00023180"/>
    </source>
</evidence>
<evidence type="ECO:0000256" key="19">
    <source>
        <dbReference type="ARBA" id="ARBA00023170"/>
    </source>
</evidence>
<evidence type="ECO:0000256" key="12">
    <source>
        <dbReference type="ARBA" id="ARBA00022729"/>
    </source>
</evidence>
<keyword evidence="6" id="KW-1003">Cell membrane</keyword>
<evidence type="ECO:0000256" key="11">
    <source>
        <dbReference type="ARBA" id="ARBA00022692"/>
    </source>
</evidence>
<dbReference type="SUPFAM" id="SSF52058">
    <property type="entry name" value="L domain-like"/>
    <property type="match status" value="2"/>
</dbReference>
<gene>
    <name evidence="27" type="ORF">F3Y22_tig00111445pilonHSYRG00159</name>
</gene>
<evidence type="ECO:0000256" key="2">
    <source>
        <dbReference type="ARBA" id="ARBA00004479"/>
    </source>
</evidence>
<dbReference type="InterPro" id="IPR032675">
    <property type="entry name" value="LRR_dom_sf"/>
</dbReference>
<dbReference type="InterPro" id="IPR003591">
    <property type="entry name" value="Leu-rich_rpt_typical-subtyp"/>
</dbReference>
<keyword evidence="9" id="KW-0433">Leucine-rich repeat</keyword>
<feature type="binding site" evidence="23">
    <location>
        <position position="924"/>
    </location>
    <ligand>
        <name>ATP</name>
        <dbReference type="ChEBI" id="CHEBI:30616"/>
    </ligand>
</feature>
<keyword evidence="18 24" id="KW-0472">Membrane</keyword>
<evidence type="ECO:0000256" key="7">
    <source>
        <dbReference type="ARBA" id="ARBA00022527"/>
    </source>
</evidence>
<dbReference type="PANTHER" id="PTHR48056">
    <property type="entry name" value="LRR RECEPTOR-LIKE SERINE/THREONINE-PROTEIN KINASE-RELATED"/>
    <property type="match status" value="1"/>
</dbReference>
<dbReference type="Proteomes" id="UP000436088">
    <property type="component" value="Unassembled WGS sequence"/>
</dbReference>
<protein>
    <recommendedName>
        <fullName evidence="5">non-specific serine/threonine protein kinase</fullName>
        <ecNumber evidence="5">2.7.11.1</ecNumber>
    </recommendedName>
</protein>
<dbReference type="PROSITE" id="PS50011">
    <property type="entry name" value="PROTEIN_KINASE_DOM"/>
    <property type="match status" value="1"/>
</dbReference>
<keyword evidence="11 24" id="KW-0812">Transmembrane</keyword>
<feature type="domain" description="Protein kinase" evidence="26">
    <location>
        <begin position="896"/>
        <end position="1174"/>
    </location>
</feature>
<dbReference type="GO" id="GO:0004674">
    <property type="term" value="F:protein serine/threonine kinase activity"/>
    <property type="evidence" value="ECO:0007669"/>
    <property type="project" value="UniProtKB-KW"/>
</dbReference>
<keyword evidence="8" id="KW-0597">Phosphoprotein</keyword>
<dbReference type="InterPro" id="IPR013210">
    <property type="entry name" value="LRR_N_plant-typ"/>
</dbReference>
<dbReference type="GO" id="GO:0005524">
    <property type="term" value="F:ATP binding"/>
    <property type="evidence" value="ECO:0007669"/>
    <property type="project" value="UniProtKB-UniRule"/>
</dbReference>
<evidence type="ECO:0000256" key="22">
    <source>
        <dbReference type="ARBA" id="ARBA00048679"/>
    </source>
</evidence>
<dbReference type="Pfam" id="PF08263">
    <property type="entry name" value="LRRNT_2"/>
    <property type="match status" value="1"/>
</dbReference>
<keyword evidence="13" id="KW-0677">Repeat</keyword>
<dbReference type="Pfam" id="PF00560">
    <property type="entry name" value="LRR_1"/>
    <property type="match status" value="9"/>
</dbReference>